<feature type="compositionally biased region" description="Gly residues" evidence="1">
    <location>
        <begin position="215"/>
        <end position="226"/>
    </location>
</feature>
<feature type="compositionally biased region" description="Basic and acidic residues" evidence="1">
    <location>
        <begin position="199"/>
        <end position="212"/>
    </location>
</feature>
<feature type="region of interest" description="Disordered" evidence="1">
    <location>
        <begin position="174"/>
        <end position="226"/>
    </location>
</feature>
<dbReference type="AlphaFoldDB" id="A0A430L9J7"/>
<protein>
    <submittedName>
        <fullName evidence="2">Uncharacterized protein</fullName>
    </submittedName>
</protein>
<evidence type="ECO:0000313" key="2">
    <source>
        <dbReference type="EMBL" id="RTE72340.1"/>
    </source>
</evidence>
<feature type="compositionally biased region" description="Basic residues" evidence="1">
    <location>
        <begin position="186"/>
        <end position="198"/>
    </location>
</feature>
<dbReference type="EMBL" id="MIKF01000318">
    <property type="protein sequence ID" value="RTE72340.1"/>
    <property type="molecule type" value="Genomic_DNA"/>
</dbReference>
<name>A0A430L9J7_9HYPO</name>
<reference evidence="2 3" key="1">
    <citation type="submission" date="2017-06" db="EMBL/GenBank/DDBJ databases">
        <title>Comparative genomic analysis of Ambrosia Fusariam Clade fungi.</title>
        <authorList>
            <person name="Stajich J.E."/>
            <person name="Carrillo J."/>
            <person name="Kijimoto T."/>
            <person name="Eskalen A."/>
            <person name="O'Donnell K."/>
            <person name="Kasson M."/>
        </authorList>
    </citation>
    <scope>NUCLEOTIDE SEQUENCE [LARGE SCALE GENOMIC DNA]</scope>
    <source>
        <strain evidence="2 3">UCR1854</strain>
    </source>
</reference>
<keyword evidence="3" id="KW-1185">Reference proteome</keyword>
<accession>A0A430L9J7</accession>
<dbReference type="Proteomes" id="UP000287124">
    <property type="component" value="Unassembled WGS sequence"/>
</dbReference>
<evidence type="ECO:0000313" key="3">
    <source>
        <dbReference type="Proteomes" id="UP000287124"/>
    </source>
</evidence>
<sequence>MVSSSVSYCLIPSLGAASPARSSLPDDPYDDVLGDLQLFSPLRRPFLNMEPWKTSNNWAPAQSSPVDPGPSSFPLSGAVISSSPSNPAPTAAPTIPAPAQAAAPAAVVSPAPAPATNGSRGLHRCPHCHKMGIHRPEECRSAPQNISMAGVTVVEFGPGTTVATLRAVMSQMWPQSVPVGPPNGIKKSRRRRGHKPGRRTNDAGPRPEDKDPGAGSTGGGDGMVPV</sequence>
<proteinExistence type="predicted"/>
<organism evidence="2 3">
    <name type="scientific">Fusarium euwallaceae</name>
    <dbReference type="NCBI Taxonomy" id="1147111"/>
    <lineage>
        <taxon>Eukaryota</taxon>
        <taxon>Fungi</taxon>
        <taxon>Dikarya</taxon>
        <taxon>Ascomycota</taxon>
        <taxon>Pezizomycotina</taxon>
        <taxon>Sordariomycetes</taxon>
        <taxon>Hypocreomycetidae</taxon>
        <taxon>Hypocreales</taxon>
        <taxon>Nectriaceae</taxon>
        <taxon>Fusarium</taxon>
        <taxon>Fusarium solani species complex</taxon>
    </lineage>
</organism>
<gene>
    <name evidence="2" type="ORF">BHE90_013241</name>
</gene>
<comment type="caution">
    <text evidence="2">The sequence shown here is derived from an EMBL/GenBank/DDBJ whole genome shotgun (WGS) entry which is preliminary data.</text>
</comment>
<evidence type="ECO:0000256" key="1">
    <source>
        <dbReference type="SAM" id="MobiDB-lite"/>
    </source>
</evidence>